<protein>
    <recommendedName>
        <fullName evidence="6">Transposase IS4-like domain-containing protein</fullName>
    </recommendedName>
</protein>
<comment type="caution">
    <text evidence="2">The sequence shown here is derived from an EMBL/GenBank/DDBJ whole genome shotgun (WGS) entry which is preliminary data.</text>
</comment>
<dbReference type="Gene3D" id="3.90.350.10">
    <property type="entry name" value="Transposase Inhibitor Protein From Tn5, Chain A, domain 1"/>
    <property type="match status" value="1"/>
</dbReference>
<evidence type="ECO:0000313" key="3">
    <source>
        <dbReference type="EMBL" id="GHO49398.1"/>
    </source>
</evidence>
<dbReference type="EMBL" id="BNJF01000009">
    <property type="protein sequence ID" value="GHO50688.1"/>
    <property type="molecule type" value="Genomic_DNA"/>
</dbReference>
<evidence type="ECO:0000313" key="2">
    <source>
        <dbReference type="EMBL" id="GHO46999.1"/>
    </source>
</evidence>
<evidence type="ECO:0000313" key="1">
    <source>
        <dbReference type="EMBL" id="GHO45591.1"/>
    </source>
</evidence>
<keyword evidence="5" id="KW-1185">Reference proteome</keyword>
<proteinExistence type="predicted"/>
<evidence type="ECO:0008006" key="6">
    <source>
        <dbReference type="Google" id="ProtNLM"/>
    </source>
</evidence>
<dbReference type="Proteomes" id="UP000612362">
    <property type="component" value="Unassembled WGS sequence"/>
</dbReference>
<accession>A0A8J3I7W0</accession>
<reference evidence="2" key="1">
    <citation type="submission" date="2020-10" db="EMBL/GenBank/DDBJ databases">
        <title>Taxonomic study of unclassified bacteria belonging to the class Ktedonobacteria.</title>
        <authorList>
            <person name="Yabe S."/>
            <person name="Wang C.M."/>
            <person name="Zheng Y."/>
            <person name="Sakai Y."/>
            <person name="Cavaletti L."/>
            <person name="Monciardini P."/>
            <person name="Donadio S."/>
        </authorList>
    </citation>
    <scope>NUCLEOTIDE SEQUENCE</scope>
    <source>
        <strain evidence="2">SOSP1-1</strain>
    </source>
</reference>
<evidence type="ECO:0000313" key="5">
    <source>
        <dbReference type="Proteomes" id="UP000612362"/>
    </source>
</evidence>
<organism evidence="2 5">
    <name type="scientific">Ktedonospora formicarum</name>
    <dbReference type="NCBI Taxonomy" id="2778364"/>
    <lineage>
        <taxon>Bacteria</taxon>
        <taxon>Bacillati</taxon>
        <taxon>Chloroflexota</taxon>
        <taxon>Ktedonobacteria</taxon>
        <taxon>Ktedonobacterales</taxon>
        <taxon>Ktedonobacteraceae</taxon>
        <taxon>Ktedonospora</taxon>
    </lineage>
</organism>
<sequence length="400" mass="45995">MLRMAKGESTKRSELDAEELTARLRQVGVGQLRESKADEVWFIADGSELCKPYAQEMPYLMQVRDQNKKLVPGYRTLTVLAVTPKQRGILYQKVFSSEEPGFVSEPAEVQTMLMTVHEAMKDGQVQSQVTWVLDSGFDDVAVWRTMWEQQEHVVCRVCQRKRLVQWQTESKAWSKGPLQEASKRLKMLAMVRTNMEVPLGKQAHPKRQEVDVEISACSVGLTYHSEVRRLSQEPDQILPKDLWLVQVRILNCPWEPWWLITDWPAETEAEAMRIFCMYRQRWGVEESFKFTKTCFAWDEVQVLDWQAIKTLVALAWVAAGFLYEMGVTFSWEEVQLLAKLGGFVPHRGRFPGKIVLLRGLARLLEMLATQAILSRYASEHGTLPPKITAFLHALSPPNEL</sequence>
<dbReference type="EMBL" id="BNJF01000005">
    <property type="protein sequence ID" value="GHO49398.1"/>
    <property type="molecule type" value="Genomic_DNA"/>
</dbReference>
<dbReference type="InterPro" id="IPR012337">
    <property type="entry name" value="RNaseH-like_sf"/>
</dbReference>
<dbReference type="EMBL" id="BNJF01000001">
    <property type="protein sequence ID" value="GHO45591.1"/>
    <property type="molecule type" value="Genomic_DNA"/>
</dbReference>
<gene>
    <name evidence="1" type="ORF">KSX_37540</name>
    <name evidence="2" type="ORF">KSX_51620</name>
    <name evidence="3" type="ORF">KSX_75610</name>
    <name evidence="4" type="ORF">KSX_88510</name>
</gene>
<dbReference type="AlphaFoldDB" id="A0A8J3I7W0"/>
<dbReference type="EMBL" id="BNJF01000002">
    <property type="protein sequence ID" value="GHO46999.1"/>
    <property type="molecule type" value="Genomic_DNA"/>
</dbReference>
<name>A0A8J3I7W0_9CHLR</name>
<dbReference type="SUPFAM" id="SSF53098">
    <property type="entry name" value="Ribonuclease H-like"/>
    <property type="match status" value="1"/>
</dbReference>
<evidence type="ECO:0000313" key="4">
    <source>
        <dbReference type="EMBL" id="GHO50688.1"/>
    </source>
</evidence>